<dbReference type="Proteomes" id="UP001432322">
    <property type="component" value="Unassembled WGS sequence"/>
</dbReference>
<reference evidence="1" key="1">
    <citation type="submission" date="2023-10" db="EMBL/GenBank/DDBJ databases">
        <title>Genome assembly of Pristionchus species.</title>
        <authorList>
            <person name="Yoshida K."/>
            <person name="Sommer R.J."/>
        </authorList>
    </citation>
    <scope>NUCLEOTIDE SEQUENCE</scope>
    <source>
        <strain evidence="1">RS5133</strain>
    </source>
</reference>
<comment type="caution">
    <text evidence="1">The sequence shown here is derived from an EMBL/GenBank/DDBJ whole genome shotgun (WGS) entry which is preliminary data.</text>
</comment>
<evidence type="ECO:0008006" key="3">
    <source>
        <dbReference type="Google" id="ProtNLM"/>
    </source>
</evidence>
<gene>
    <name evidence="1" type="ORF">PFISCL1PPCAC_21534</name>
</gene>
<organism evidence="1 2">
    <name type="scientific">Pristionchus fissidentatus</name>
    <dbReference type="NCBI Taxonomy" id="1538716"/>
    <lineage>
        <taxon>Eukaryota</taxon>
        <taxon>Metazoa</taxon>
        <taxon>Ecdysozoa</taxon>
        <taxon>Nematoda</taxon>
        <taxon>Chromadorea</taxon>
        <taxon>Rhabditida</taxon>
        <taxon>Rhabditina</taxon>
        <taxon>Diplogasteromorpha</taxon>
        <taxon>Diplogasteroidea</taxon>
        <taxon>Neodiplogasteridae</taxon>
        <taxon>Pristionchus</taxon>
    </lineage>
</organism>
<evidence type="ECO:0000313" key="2">
    <source>
        <dbReference type="Proteomes" id="UP001432322"/>
    </source>
</evidence>
<evidence type="ECO:0000313" key="1">
    <source>
        <dbReference type="EMBL" id="GMT30237.1"/>
    </source>
</evidence>
<proteinExistence type="predicted"/>
<keyword evidence="2" id="KW-1185">Reference proteome</keyword>
<accession>A0AAV5WK32</accession>
<dbReference type="EMBL" id="BTSY01000005">
    <property type="protein sequence ID" value="GMT30237.1"/>
    <property type="molecule type" value="Genomic_DNA"/>
</dbReference>
<sequence>MSAEVPAGFTICDSCRAGIPLLLGDNTDHQWNRLECGHVLCDPCRKDYETAYGKVWCRQCKRASDCSTHAYKTAAEAYVKITLYFLIILISEKYE</sequence>
<protein>
    <recommendedName>
        <fullName evidence="3">RING-type domain-containing protein</fullName>
    </recommendedName>
</protein>
<name>A0AAV5WK32_9BILA</name>
<dbReference type="AlphaFoldDB" id="A0AAV5WK32"/>